<feature type="region of interest" description="Disordered" evidence="1">
    <location>
        <begin position="1"/>
        <end position="172"/>
    </location>
</feature>
<sequence>MASRKRKPKQPAPADRPFVMPGTPASVSRARRQSAQSGAPVASSSAVSGAEAPSVSSEALPEGPTPQASPKPIKRPNLNAARAAWGTSSESGVWGSTSSSASRAGSGSSGKPGPSRSRNAASAHRAVSAPSASSSSAPSESEADNTSSEQSSSSAGPSKHGKPKRGANIGRGRNFPAQLHAAFASHDELVTFTEEFNRIHLKPIAPSTEYGHLKAKTFWIQYFTVYLGSLQLAERTWVKDGVLPELAQLKQYFYLLFTTGKSGLQQNKTGWSYHTARIFLGRTWSARKRIGAPVPDKDGLQQIRNALAEWAFKLKELSTSQVPKRSLREVDYIEFLAAVLNPARLVISALCGLMYGKGQHLGAIVEGQDYYNTHQCLQWNDSEWVMCGWKEMLGLLVHSFWTWNWMKNMRNVESEFVRTSLHNLDASRIYMCPQLMCLILGAYLGVFEEDVPAMLADPEKIPHTPLVLTVKPEWKKRPMFSVYGKPDEAIKYDTVARYFRKVAKFLGWQNFTSRSLRYSFAGHMAELVPKSHLNYFMGHSASGILAFTTYQVPDRPTDLVAARFGTAQSRDILDWRSSVTFGRTQDVAQPVVTLEDIQKDMRLTQLLEISAKAEQHLTDHNVQIALDAWVDVLEHYSNMAAHKLGRSRTEPSSSRMRSASVSSAESVITDDDQRARSCSASVLSESLPSSAPSTSAEERETAYRMTAMAAALTTQASTHPFVPVINAHPKNPQNAVARTWAGLLYADQLHDEKKCSHCHGEPGTDSPAYLARMAKNVTEHMWSCELRHYPECRRCNTCTRIILNSDFEDHADCCHDDLCRKIKGDTEDADVDNTAFEDEIVSSDAGVDNVLSEHELVALNAESQPDGAMALSVQSRLMHCHRWHRRYFCPICFFADSQEEVADPNKRRRKKPEVDPDPIAEWEKRTKPFFNSQKLYEHITSHWTDLGFKSKEYHESGLKREGRIFRCQLATCTGSVERNLKAMLEHLHNDHSYRILKCLDDAVTSPLILPDDYRYEADAVLISKLDNTPLPSVVLHEWRDTSMKDRAAKRIRKPRATFSAASAPDTPLDAATASGSDSPLSTSETLSSDAVALRDCVSAYIQTKPQLQDSDLLARLIAQDMTLVDLESLDLDVIQNSFGLTLGVANGLRRAAVAWLARPMHT</sequence>
<keyword evidence="3" id="KW-1185">Reference proteome</keyword>
<feature type="compositionally biased region" description="Low complexity" evidence="1">
    <location>
        <begin position="652"/>
        <end position="667"/>
    </location>
</feature>
<proteinExistence type="predicted"/>
<name>A0A8E2B2L5_9APHY</name>
<dbReference type="Proteomes" id="UP000250043">
    <property type="component" value="Unassembled WGS sequence"/>
</dbReference>
<gene>
    <name evidence="2" type="ORF">OBBRIDRAFT_835257</name>
</gene>
<evidence type="ECO:0000313" key="2">
    <source>
        <dbReference type="EMBL" id="OCH90120.1"/>
    </source>
</evidence>
<reference evidence="2 3" key="1">
    <citation type="submission" date="2016-07" db="EMBL/GenBank/DDBJ databases">
        <title>Draft genome of the white-rot fungus Obba rivulosa 3A-2.</title>
        <authorList>
            <consortium name="DOE Joint Genome Institute"/>
            <person name="Miettinen O."/>
            <person name="Riley R."/>
            <person name="Acob R."/>
            <person name="Barry K."/>
            <person name="Cullen D."/>
            <person name="De Vries R."/>
            <person name="Hainaut M."/>
            <person name="Hatakka A."/>
            <person name="Henrissat B."/>
            <person name="Hilden K."/>
            <person name="Kuo R."/>
            <person name="Labutti K."/>
            <person name="Lipzen A."/>
            <person name="Makela M.R."/>
            <person name="Sandor L."/>
            <person name="Spatafora J.W."/>
            <person name="Grigoriev I.V."/>
            <person name="Hibbett D.S."/>
        </authorList>
    </citation>
    <scope>NUCLEOTIDE SEQUENCE [LARGE SCALE GENOMIC DNA]</scope>
    <source>
        <strain evidence="2 3">3A-2</strain>
    </source>
</reference>
<protein>
    <submittedName>
        <fullName evidence="2">Uncharacterized protein</fullName>
    </submittedName>
</protein>
<dbReference type="SUPFAM" id="SSF56349">
    <property type="entry name" value="DNA breaking-rejoining enzymes"/>
    <property type="match status" value="1"/>
</dbReference>
<evidence type="ECO:0000256" key="1">
    <source>
        <dbReference type="SAM" id="MobiDB-lite"/>
    </source>
</evidence>
<dbReference type="GO" id="GO:0003677">
    <property type="term" value="F:DNA binding"/>
    <property type="evidence" value="ECO:0007669"/>
    <property type="project" value="InterPro"/>
</dbReference>
<feature type="compositionally biased region" description="Polar residues" evidence="1">
    <location>
        <begin position="1073"/>
        <end position="1083"/>
    </location>
</feature>
<dbReference type="AlphaFoldDB" id="A0A8E2B2L5"/>
<feature type="compositionally biased region" description="Low complexity" evidence="1">
    <location>
        <begin position="25"/>
        <end position="59"/>
    </location>
</feature>
<feature type="compositionally biased region" description="Low complexity" evidence="1">
    <location>
        <begin position="676"/>
        <end position="695"/>
    </location>
</feature>
<dbReference type="InterPro" id="IPR011010">
    <property type="entry name" value="DNA_brk_join_enz"/>
</dbReference>
<dbReference type="OrthoDB" id="3271023at2759"/>
<organism evidence="2 3">
    <name type="scientific">Obba rivulosa</name>
    <dbReference type="NCBI Taxonomy" id="1052685"/>
    <lineage>
        <taxon>Eukaryota</taxon>
        <taxon>Fungi</taxon>
        <taxon>Dikarya</taxon>
        <taxon>Basidiomycota</taxon>
        <taxon>Agaricomycotina</taxon>
        <taxon>Agaricomycetes</taxon>
        <taxon>Polyporales</taxon>
        <taxon>Gelatoporiaceae</taxon>
        <taxon>Obba</taxon>
    </lineage>
</organism>
<feature type="compositionally biased region" description="Low complexity" evidence="1">
    <location>
        <begin position="147"/>
        <end position="158"/>
    </location>
</feature>
<dbReference type="EMBL" id="KV722411">
    <property type="protein sequence ID" value="OCH90120.1"/>
    <property type="molecule type" value="Genomic_DNA"/>
</dbReference>
<feature type="compositionally biased region" description="Low complexity" evidence="1">
    <location>
        <begin position="85"/>
        <end position="140"/>
    </location>
</feature>
<feature type="region of interest" description="Disordered" evidence="1">
    <location>
        <begin position="643"/>
        <end position="699"/>
    </location>
</feature>
<accession>A0A8E2B2L5</accession>
<feature type="region of interest" description="Disordered" evidence="1">
    <location>
        <begin position="1060"/>
        <end position="1083"/>
    </location>
</feature>
<evidence type="ECO:0000313" key="3">
    <source>
        <dbReference type="Proteomes" id="UP000250043"/>
    </source>
</evidence>